<reference evidence="1" key="1">
    <citation type="journal article" date="2021" name="bioRxiv">
        <title>Whole Genome Assembly and Annotation of Northern Wild Rice, Zizania palustris L., Supports a Whole Genome Duplication in the Zizania Genus.</title>
        <authorList>
            <person name="Haas M."/>
            <person name="Kono T."/>
            <person name="Macchietto M."/>
            <person name="Millas R."/>
            <person name="McGilp L."/>
            <person name="Shao M."/>
            <person name="Duquette J."/>
            <person name="Hirsch C.N."/>
            <person name="Kimball J."/>
        </authorList>
    </citation>
    <scope>NUCLEOTIDE SEQUENCE</scope>
    <source>
        <tissue evidence="1">Fresh leaf tissue</tissue>
    </source>
</reference>
<comment type="caution">
    <text evidence="1">The sequence shown here is derived from an EMBL/GenBank/DDBJ whole genome shotgun (WGS) entry which is preliminary data.</text>
</comment>
<accession>A0A8J5R932</accession>
<protein>
    <submittedName>
        <fullName evidence="1">Uncharacterized protein</fullName>
    </submittedName>
</protein>
<dbReference type="EMBL" id="JAAALK010000289">
    <property type="protein sequence ID" value="KAG8049151.1"/>
    <property type="molecule type" value="Genomic_DNA"/>
</dbReference>
<proteinExistence type="predicted"/>
<reference evidence="1" key="2">
    <citation type="submission" date="2021-02" db="EMBL/GenBank/DDBJ databases">
        <authorList>
            <person name="Kimball J.A."/>
            <person name="Haas M.W."/>
            <person name="Macchietto M."/>
            <person name="Kono T."/>
            <person name="Duquette J."/>
            <person name="Shao M."/>
        </authorList>
    </citation>
    <scope>NUCLEOTIDE SEQUENCE</scope>
    <source>
        <tissue evidence="1">Fresh leaf tissue</tissue>
    </source>
</reference>
<gene>
    <name evidence="1" type="ORF">GUJ93_ZPchr0009g2011</name>
</gene>
<sequence>MRRLGGRAGGAACPRPCGIRVRLARPTHRARAPGRARVRRHRATCAGTRRTSPFSLTPPAVQVHLLRLPFPSMSRLRCFCFPLHSCLLFPSPGFLPVAGYRGLSRVPVSSLLSELELLGVVSGSLRGERG</sequence>
<keyword evidence="2" id="KW-1185">Reference proteome</keyword>
<evidence type="ECO:0000313" key="1">
    <source>
        <dbReference type="EMBL" id="KAG8049151.1"/>
    </source>
</evidence>
<organism evidence="1 2">
    <name type="scientific">Zizania palustris</name>
    <name type="common">Northern wild rice</name>
    <dbReference type="NCBI Taxonomy" id="103762"/>
    <lineage>
        <taxon>Eukaryota</taxon>
        <taxon>Viridiplantae</taxon>
        <taxon>Streptophyta</taxon>
        <taxon>Embryophyta</taxon>
        <taxon>Tracheophyta</taxon>
        <taxon>Spermatophyta</taxon>
        <taxon>Magnoliopsida</taxon>
        <taxon>Liliopsida</taxon>
        <taxon>Poales</taxon>
        <taxon>Poaceae</taxon>
        <taxon>BOP clade</taxon>
        <taxon>Oryzoideae</taxon>
        <taxon>Oryzeae</taxon>
        <taxon>Zizaniinae</taxon>
        <taxon>Zizania</taxon>
    </lineage>
</organism>
<dbReference type="Proteomes" id="UP000729402">
    <property type="component" value="Unassembled WGS sequence"/>
</dbReference>
<evidence type="ECO:0000313" key="2">
    <source>
        <dbReference type="Proteomes" id="UP000729402"/>
    </source>
</evidence>
<dbReference type="AlphaFoldDB" id="A0A8J5R932"/>
<name>A0A8J5R932_ZIZPA</name>